<keyword evidence="8" id="KW-1185">Reference proteome</keyword>
<reference evidence="8" key="1">
    <citation type="submission" date="2015-09" db="EMBL/GenBank/DDBJ databases">
        <authorList>
            <person name="Sai Rama Sridatta P."/>
        </authorList>
    </citation>
    <scope>NUCLEOTIDE SEQUENCE [LARGE SCALE GENOMIC DNA]</scope>
</reference>
<keyword evidence="2 5" id="KW-0863">Zinc-finger</keyword>
<evidence type="ECO:0000256" key="2">
    <source>
        <dbReference type="ARBA" id="ARBA00022771"/>
    </source>
</evidence>
<dbReference type="InterPro" id="IPR006612">
    <property type="entry name" value="THAP_Znf"/>
</dbReference>
<evidence type="ECO:0000256" key="3">
    <source>
        <dbReference type="ARBA" id="ARBA00022833"/>
    </source>
</evidence>
<evidence type="ECO:0000313" key="7">
    <source>
        <dbReference type="Ensembl" id="ENSLCAP00010006249.1"/>
    </source>
</evidence>
<proteinExistence type="predicted"/>
<dbReference type="SUPFAM" id="SSF57716">
    <property type="entry name" value="Glucocorticoid receptor-like (DNA-binding domain)"/>
    <property type="match status" value="1"/>
</dbReference>
<evidence type="ECO:0000256" key="5">
    <source>
        <dbReference type="PROSITE-ProRule" id="PRU00309"/>
    </source>
</evidence>
<dbReference type="PROSITE" id="PS50950">
    <property type="entry name" value="ZF_THAP"/>
    <property type="match status" value="1"/>
</dbReference>
<dbReference type="Pfam" id="PF05485">
    <property type="entry name" value="THAP"/>
    <property type="match status" value="1"/>
</dbReference>
<keyword evidence="1" id="KW-0479">Metal-binding</keyword>
<feature type="domain" description="THAP-type" evidence="6">
    <location>
        <begin position="1"/>
        <end position="72"/>
    </location>
</feature>
<dbReference type="InParanoid" id="A0A4W6C3U9"/>
<dbReference type="AlphaFoldDB" id="A0A4W6C3U9"/>
<organism evidence="7 8">
    <name type="scientific">Lates calcarifer</name>
    <name type="common">Barramundi</name>
    <name type="synonym">Holocentrus calcarifer</name>
    <dbReference type="NCBI Taxonomy" id="8187"/>
    <lineage>
        <taxon>Eukaryota</taxon>
        <taxon>Metazoa</taxon>
        <taxon>Chordata</taxon>
        <taxon>Craniata</taxon>
        <taxon>Vertebrata</taxon>
        <taxon>Euteleostomi</taxon>
        <taxon>Actinopterygii</taxon>
        <taxon>Neopterygii</taxon>
        <taxon>Teleostei</taxon>
        <taxon>Neoteleostei</taxon>
        <taxon>Acanthomorphata</taxon>
        <taxon>Carangaria</taxon>
        <taxon>Carangaria incertae sedis</taxon>
        <taxon>Centropomidae</taxon>
        <taxon>Lates</taxon>
    </lineage>
</organism>
<dbReference type="GO" id="GO:0003677">
    <property type="term" value="F:DNA binding"/>
    <property type="evidence" value="ECO:0007669"/>
    <property type="project" value="UniProtKB-UniRule"/>
</dbReference>
<sequence length="72" mass="8446">MAKSYCAIDCTNRLAKESELSFYRIPKATKKRMRWITVIHRHNWNPGTKTWICGHLLKQMATPTVSQYLSPH</sequence>
<dbReference type="Proteomes" id="UP000314980">
    <property type="component" value="Unassembled WGS sequence"/>
</dbReference>
<dbReference type="Ensembl" id="ENSLCAT00010006403.1">
    <property type="protein sequence ID" value="ENSLCAP00010006249.1"/>
    <property type="gene ID" value="ENSLCAG00010003084.1"/>
</dbReference>
<protein>
    <recommendedName>
        <fullName evidence="6">THAP-type domain-containing protein</fullName>
    </recommendedName>
</protein>
<name>A0A4W6C3U9_LATCA</name>
<accession>A0A4W6C3U9</accession>
<evidence type="ECO:0000256" key="4">
    <source>
        <dbReference type="ARBA" id="ARBA00023125"/>
    </source>
</evidence>
<evidence type="ECO:0000256" key="1">
    <source>
        <dbReference type="ARBA" id="ARBA00022723"/>
    </source>
</evidence>
<evidence type="ECO:0000313" key="8">
    <source>
        <dbReference type="Proteomes" id="UP000314980"/>
    </source>
</evidence>
<dbReference type="GeneTree" id="ENSGT01010000223320"/>
<reference evidence="7" key="3">
    <citation type="submission" date="2025-09" db="UniProtKB">
        <authorList>
            <consortium name="Ensembl"/>
        </authorList>
    </citation>
    <scope>IDENTIFICATION</scope>
</reference>
<keyword evidence="4 5" id="KW-0238">DNA-binding</keyword>
<reference evidence="7" key="2">
    <citation type="submission" date="2025-08" db="UniProtKB">
        <authorList>
            <consortium name="Ensembl"/>
        </authorList>
    </citation>
    <scope>IDENTIFICATION</scope>
</reference>
<keyword evidence="3" id="KW-0862">Zinc</keyword>
<dbReference type="GO" id="GO:0008270">
    <property type="term" value="F:zinc ion binding"/>
    <property type="evidence" value="ECO:0007669"/>
    <property type="project" value="UniProtKB-KW"/>
</dbReference>
<evidence type="ECO:0000259" key="6">
    <source>
        <dbReference type="PROSITE" id="PS50950"/>
    </source>
</evidence>